<dbReference type="EC" id="6.3.2.1" evidence="8"/>
<dbReference type="InterPro" id="IPR003721">
    <property type="entry name" value="Pantoate_ligase"/>
</dbReference>
<dbReference type="GO" id="GO:0015940">
    <property type="term" value="P:pantothenate biosynthetic process"/>
    <property type="evidence" value="ECO:0007669"/>
    <property type="project" value="UniProtKB-UniRule"/>
</dbReference>
<dbReference type="UniPathway" id="UPA00028">
    <property type="reaction ID" value="UER00005"/>
</dbReference>
<dbReference type="STRING" id="573501.SAMN04487999_1121"/>
<dbReference type="NCBIfam" id="TIGR00018">
    <property type="entry name" value="panC"/>
    <property type="match status" value="1"/>
</dbReference>
<dbReference type="SUPFAM" id="SSF52374">
    <property type="entry name" value="Nucleotidylyl transferase"/>
    <property type="match status" value="1"/>
</dbReference>
<comment type="caution">
    <text evidence="8">Lacks conserved residue(s) required for the propagation of feature annotation.</text>
</comment>
<keyword evidence="3 8" id="KW-0436">Ligase</keyword>
<evidence type="ECO:0000313" key="9">
    <source>
        <dbReference type="EMBL" id="RXG31273.1"/>
    </source>
</evidence>
<evidence type="ECO:0000313" key="11">
    <source>
        <dbReference type="Proteomes" id="UP000184240"/>
    </source>
</evidence>
<keyword evidence="5 8" id="KW-0547">Nucleotide-binding</keyword>
<dbReference type="AlphaFoldDB" id="A0A1M5WAG3"/>
<reference evidence="11" key="1">
    <citation type="submission" date="2016-11" db="EMBL/GenBank/DDBJ databases">
        <authorList>
            <person name="Varghese N."/>
            <person name="Submissions S."/>
        </authorList>
    </citation>
    <scope>NUCLEOTIDE SEQUENCE [LARGE SCALE GENOMIC DNA]</scope>
    <source>
        <strain evidence="11">DSM 19859</strain>
    </source>
</reference>
<dbReference type="Gene3D" id="3.30.1300.10">
    <property type="entry name" value="Pantoate-beta-alanine ligase, C-terminal domain"/>
    <property type="match status" value="1"/>
</dbReference>
<comment type="miscellaneous">
    <text evidence="8">The reaction proceeds by a bi uni uni bi ping pong mechanism.</text>
</comment>
<protein>
    <recommendedName>
        <fullName evidence="8">Pantothenate synthetase</fullName>
        <shortName evidence="8">PS</shortName>
        <ecNumber evidence="8">6.3.2.1</ecNumber>
    </recommendedName>
    <alternativeName>
        <fullName evidence="8">Pantoate--beta-alanine ligase</fullName>
    </alternativeName>
    <alternativeName>
        <fullName evidence="8">Pantoate-activating enzyme</fullName>
    </alternativeName>
</protein>
<dbReference type="OrthoDB" id="9773087at2"/>
<dbReference type="HAMAP" id="MF_00158">
    <property type="entry name" value="PanC"/>
    <property type="match status" value="1"/>
</dbReference>
<evidence type="ECO:0000256" key="1">
    <source>
        <dbReference type="ARBA" id="ARBA00004990"/>
    </source>
</evidence>
<feature type="binding site" evidence="8">
    <location>
        <begin position="203"/>
        <end position="206"/>
    </location>
    <ligand>
        <name>ATP</name>
        <dbReference type="ChEBI" id="CHEBI:30616"/>
    </ligand>
</feature>
<comment type="pathway">
    <text evidence="1 8">Cofactor biosynthesis; (R)-pantothenate biosynthesis; (R)-pantothenate from (R)-pantoate and beta-alanine: step 1/1.</text>
</comment>
<keyword evidence="12" id="KW-1185">Reference proteome</keyword>
<dbReference type="PANTHER" id="PTHR21299">
    <property type="entry name" value="CYTIDYLATE KINASE/PANTOATE-BETA-ALANINE LIGASE"/>
    <property type="match status" value="1"/>
</dbReference>
<proteinExistence type="inferred from homology"/>
<evidence type="ECO:0000256" key="6">
    <source>
        <dbReference type="ARBA" id="ARBA00022840"/>
    </source>
</evidence>
<dbReference type="Proteomes" id="UP000290037">
    <property type="component" value="Unassembled WGS sequence"/>
</dbReference>
<evidence type="ECO:0000256" key="3">
    <source>
        <dbReference type="ARBA" id="ARBA00022598"/>
    </source>
</evidence>
<feature type="binding site" evidence="8">
    <location>
        <begin position="166"/>
        <end position="169"/>
    </location>
    <ligand>
        <name>ATP</name>
        <dbReference type="ChEBI" id="CHEBI:30616"/>
    </ligand>
</feature>
<dbReference type="InterPro" id="IPR004821">
    <property type="entry name" value="Cyt_trans-like"/>
</dbReference>
<keyword evidence="4 8" id="KW-0566">Pantothenate biosynthesis</keyword>
<gene>
    <name evidence="8" type="primary">panC</name>
    <name evidence="9" type="ORF">DSM01_414</name>
    <name evidence="10" type="ORF">SAMN04487999_1121</name>
</gene>
<sequence length="299" mass="33693">MQIASNIVILPPVNLIGMHVYTNRPEISSAVAKHKEKGLKIGFVPTMGALHRGHGSLFNFALENCDVVVVSIFVNPTQFNNPADLETYPRDLQADLEFLEHINPNLLVFAPSTTTIYGSQIKALDFNFDGLDQVMEGAFRPGHFEGVATVLKYLFEIVNPDMAFFGEKDYQQLQIVNKLVEIENLPVQIVGCPISRHDDGLAESSRNKRLTVKQREASPFIYKTLMQAKEHFNDQSVEDVVHFVEQEFKGKEHLELEYFEIANATTLKHATTKKAEDKYRAFIAVFAGDVRLIDNIALN</sequence>
<comment type="subunit">
    <text evidence="8">Homodimer.</text>
</comment>
<feature type="binding site" evidence="8">
    <location>
        <position position="78"/>
    </location>
    <ligand>
        <name>(R)-pantoate</name>
        <dbReference type="ChEBI" id="CHEBI:15980"/>
    </ligand>
</feature>
<evidence type="ECO:0000256" key="7">
    <source>
        <dbReference type="ARBA" id="ARBA00048258"/>
    </source>
</evidence>
<dbReference type="GO" id="GO:0004592">
    <property type="term" value="F:pantoate-beta-alanine ligase activity"/>
    <property type="evidence" value="ECO:0007669"/>
    <property type="project" value="UniProtKB-UniRule"/>
</dbReference>
<evidence type="ECO:0000256" key="5">
    <source>
        <dbReference type="ARBA" id="ARBA00022741"/>
    </source>
</evidence>
<dbReference type="Gene3D" id="3.40.50.620">
    <property type="entry name" value="HUPs"/>
    <property type="match status" value="1"/>
</dbReference>
<dbReference type="InterPro" id="IPR014729">
    <property type="entry name" value="Rossmann-like_a/b/a_fold"/>
</dbReference>
<dbReference type="EMBL" id="QOVN01000001">
    <property type="protein sequence ID" value="RXG31273.1"/>
    <property type="molecule type" value="Genomic_DNA"/>
</dbReference>
<feature type="binding site" evidence="8">
    <location>
        <position position="172"/>
    </location>
    <ligand>
        <name>(R)-pantoate</name>
        <dbReference type="ChEBI" id="CHEBI:15980"/>
    </ligand>
</feature>
<comment type="function">
    <text evidence="8">Catalyzes the condensation of pantoate with beta-alanine in an ATP-dependent reaction via a pantoyl-adenylate intermediate.</text>
</comment>
<dbReference type="PANTHER" id="PTHR21299:SF1">
    <property type="entry name" value="PANTOATE--BETA-ALANINE LIGASE"/>
    <property type="match status" value="1"/>
</dbReference>
<feature type="binding site" evidence="8">
    <location>
        <begin position="47"/>
        <end position="54"/>
    </location>
    <ligand>
        <name>ATP</name>
        <dbReference type="ChEBI" id="CHEBI:30616"/>
    </ligand>
</feature>
<name>A0A1M5WAG3_9FLAO</name>
<organism evidence="10 11">
    <name type="scientific">Leeuwenhoekiella palythoae</name>
    <dbReference type="NCBI Taxonomy" id="573501"/>
    <lineage>
        <taxon>Bacteria</taxon>
        <taxon>Pseudomonadati</taxon>
        <taxon>Bacteroidota</taxon>
        <taxon>Flavobacteriia</taxon>
        <taxon>Flavobacteriales</taxon>
        <taxon>Flavobacteriaceae</taxon>
        <taxon>Leeuwenhoekiella</taxon>
    </lineage>
</organism>
<keyword evidence="6 8" id="KW-0067">ATP-binding</keyword>
<dbReference type="GO" id="GO:0005829">
    <property type="term" value="C:cytosol"/>
    <property type="evidence" value="ECO:0007669"/>
    <property type="project" value="TreeGrafter"/>
</dbReference>
<keyword evidence="8" id="KW-0963">Cytoplasm</keyword>
<evidence type="ECO:0000256" key="8">
    <source>
        <dbReference type="HAMAP-Rule" id="MF_00158"/>
    </source>
</evidence>
<accession>A0A1M5WAG3</accession>
<evidence type="ECO:0000313" key="10">
    <source>
        <dbReference type="EMBL" id="SHH84457.1"/>
    </source>
</evidence>
<feature type="active site" description="Proton donor" evidence="8">
    <location>
        <position position="54"/>
    </location>
</feature>
<dbReference type="EMBL" id="FQXT01000002">
    <property type="protein sequence ID" value="SHH84457.1"/>
    <property type="molecule type" value="Genomic_DNA"/>
</dbReference>
<feature type="binding site" evidence="8">
    <location>
        <position position="78"/>
    </location>
    <ligand>
        <name>beta-alanine</name>
        <dbReference type="ChEBI" id="CHEBI:57966"/>
    </ligand>
</feature>
<reference evidence="10" key="2">
    <citation type="submission" date="2016-11" db="EMBL/GenBank/DDBJ databases">
        <authorList>
            <person name="Jaros S."/>
            <person name="Januszkiewicz K."/>
            <person name="Wedrychowicz H."/>
        </authorList>
    </citation>
    <scope>NUCLEOTIDE SEQUENCE [LARGE SCALE GENOMIC DNA]</scope>
    <source>
        <strain evidence="10">DSM 19859</strain>
    </source>
</reference>
<dbReference type="Pfam" id="PF02569">
    <property type="entry name" value="Pantoate_ligase"/>
    <property type="match status" value="1"/>
</dbReference>
<reference evidence="9 12" key="3">
    <citation type="submission" date="2018-07" db="EMBL/GenBank/DDBJ databases">
        <title>Leeuwenhoekiella genomics.</title>
        <authorList>
            <person name="Tahon G."/>
            <person name="Willems A."/>
        </authorList>
    </citation>
    <scope>NUCLEOTIDE SEQUENCE [LARGE SCALE GENOMIC DNA]</scope>
    <source>
        <strain evidence="9 12">LMG 24856</strain>
    </source>
</reference>
<evidence type="ECO:0000256" key="4">
    <source>
        <dbReference type="ARBA" id="ARBA00022655"/>
    </source>
</evidence>
<dbReference type="NCBIfam" id="TIGR00125">
    <property type="entry name" value="cyt_tran_rel"/>
    <property type="match status" value="1"/>
</dbReference>
<evidence type="ECO:0000256" key="2">
    <source>
        <dbReference type="ARBA" id="ARBA00009256"/>
    </source>
</evidence>
<evidence type="ECO:0000313" key="12">
    <source>
        <dbReference type="Proteomes" id="UP000290037"/>
    </source>
</evidence>
<dbReference type="RefSeq" id="WP_084673064.1">
    <property type="nucleotide sequence ID" value="NZ_CP084318.1"/>
</dbReference>
<dbReference type="InterPro" id="IPR042176">
    <property type="entry name" value="Pantoate_ligase_C"/>
</dbReference>
<comment type="similarity">
    <text evidence="2 8">Belongs to the pantothenate synthetase family.</text>
</comment>
<comment type="catalytic activity">
    <reaction evidence="7 8">
        <text>(R)-pantoate + beta-alanine + ATP = (R)-pantothenate + AMP + diphosphate + H(+)</text>
        <dbReference type="Rhea" id="RHEA:10912"/>
        <dbReference type="ChEBI" id="CHEBI:15378"/>
        <dbReference type="ChEBI" id="CHEBI:15980"/>
        <dbReference type="ChEBI" id="CHEBI:29032"/>
        <dbReference type="ChEBI" id="CHEBI:30616"/>
        <dbReference type="ChEBI" id="CHEBI:33019"/>
        <dbReference type="ChEBI" id="CHEBI:57966"/>
        <dbReference type="ChEBI" id="CHEBI:456215"/>
        <dbReference type="EC" id="6.3.2.1"/>
    </reaction>
</comment>
<dbReference type="GO" id="GO:0005524">
    <property type="term" value="F:ATP binding"/>
    <property type="evidence" value="ECO:0007669"/>
    <property type="project" value="UniProtKB-KW"/>
</dbReference>
<dbReference type="Proteomes" id="UP000184240">
    <property type="component" value="Unassembled WGS sequence"/>
</dbReference>
<comment type="subcellular location">
    <subcellularLocation>
        <location evidence="8">Cytoplasm</location>
    </subcellularLocation>
</comment>